<proteinExistence type="predicted"/>
<keyword evidence="1" id="KW-0812">Transmembrane</keyword>
<dbReference type="Proteomes" id="UP000654573">
    <property type="component" value="Unassembled WGS sequence"/>
</dbReference>
<feature type="transmembrane region" description="Helical" evidence="1">
    <location>
        <begin position="59"/>
        <end position="80"/>
    </location>
</feature>
<name>A0ABR7FMN6_9FIRM</name>
<gene>
    <name evidence="2" type="ORF">H8S76_27090</name>
</gene>
<organism evidence="2 3">
    <name type="scientific">Blautia celeris</name>
    <dbReference type="NCBI Taxonomy" id="2763026"/>
    <lineage>
        <taxon>Bacteria</taxon>
        <taxon>Bacillati</taxon>
        <taxon>Bacillota</taxon>
        <taxon>Clostridia</taxon>
        <taxon>Lachnospirales</taxon>
        <taxon>Lachnospiraceae</taxon>
        <taxon>Blautia</taxon>
    </lineage>
</organism>
<feature type="transmembrane region" description="Helical" evidence="1">
    <location>
        <begin position="92"/>
        <end position="112"/>
    </location>
</feature>
<comment type="caution">
    <text evidence="2">The sequence shown here is derived from an EMBL/GenBank/DDBJ whole genome shotgun (WGS) entry which is preliminary data.</text>
</comment>
<dbReference type="EMBL" id="JACOOU010000023">
    <property type="protein sequence ID" value="MBC5675880.1"/>
    <property type="molecule type" value="Genomic_DNA"/>
</dbReference>
<sequence>MIVIIETFILCIVFFMLCYLGTGTDEKNLKSYSSYPDEVQIRIKDIAEYQGRFKESNKVAAFVSNFLLFLCLLFIFGLFIREKDFWHNVLSLSVIGQGLNFFDLLIIDLLWWRNTKRIRFTKIQEKKLYQNPTKHIEAFGRALIMYSLIALIDGYFLTLF</sequence>
<evidence type="ECO:0000313" key="2">
    <source>
        <dbReference type="EMBL" id="MBC5675880.1"/>
    </source>
</evidence>
<protein>
    <submittedName>
        <fullName evidence="2">ABC transporter permease</fullName>
    </submittedName>
</protein>
<accession>A0ABR7FMN6</accession>
<evidence type="ECO:0000256" key="1">
    <source>
        <dbReference type="SAM" id="Phobius"/>
    </source>
</evidence>
<keyword evidence="3" id="KW-1185">Reference proteome</keyword>
<dbReference type="RefSeq" id="WP_054353500.1">
    <property type="nucleotide sequence ID" value="NZ_JACOOU010000023.1"/>
</dbReference>
<reference evidence="2 3" key="1">
    <citation type="submission" date="2020-08" db="EMBL/GenBank/DDBJ databases">
        <title>Genome public.</title>
        <authorList>
            <person name="Liu C."/>
            <person name="Sun Q."/>
        </authorList>
    </citation>
    <scope>NUCLEOTIDE SEQUENCE [LARGE SCALE GENOMIC DNA]</scope>
    <source>
        <strain evidence="2 3">NSJ-34</strain>
    </source>
</reference>
<feature type="transmembrane region" description="Helical" evidence="1">
    <location>
        <begin position="138"/>
        <end position="157"/>
    </location>
</feature>
<keyword evidence="1" id="KW-0472">Membrane</keyword>
<feature type="transmembrane region" description="Helical" evidence="1">
    <location>
        <begin position="6"/>
        <end position="22"/>
    </location>
</feature>
<keyword evidence="1" id="KW-1133">Transmembrane helix</keyword>
<evidence type="ECO:0000313" key="3">
    <source>
        <dbReference type="Proteomes" id="UP000654573"/>
    </source>
</evidence>